<accession>A0A5C1YA52</accession>
<comment type="function">
    <text evidence="9 10">Fluoride-specific ion channel. Important for reducing fluoride concentration in the cell, thus reducing its toxicity.</text>
</comment>
<feature type="binding site" evidence="10">
    <location>
        <position position="78"/>
    </location>
    <ligand>
        <name>Na(+)</name>
        <dbReference type="ChEBI" id="CHEBI:29101"/>
        <note>structural</note>
    </ligand>
</feature>
<evidence type="ECO:0000313" key="12">
    <source>
        <dbReference type="Proteomes" id="UP000322159"/>
    </source>
</evidence>
<comment type="similarity">
    <text evidence="7 10">Belongs to the fluoride channel Fluc/FEX (TC 1.A.43) family.</text>
</comment>
<keyword evidence="4 10" id="KW-1133">Transmembrane helix</keyword>
<evidence type="ECO:0000256" key="10">
    <source>
        <dbReference type="HAMAP-Rule" id="MF_00454"/>
    </source>
</evidence>
<keyword evidence="10" id="KW-0479">Metal-binding</keyword>
<evidence type="ECO:0000256" key="6">
    <source>
        <dbReference type="ARBA" id="ARBA00023303"/>
    </source>
</evidence>
<evidence type="ECO:0000256" key="9">
    <source>
        <dbReference type="ARBA" id="ARBA00049940"/>
    </source>
</evidence>
<organism evidence="11 12">
    <name type="scientific">Protaetiibacter larvae</name>
    <dbReference type="NCBI Taxonomy" id="2592654"/>
    <lineage>
        <taxon>Bacteria</taxon>
        <taxon>Bacillati</taxon>
        <taxon>Actinomycetota</taxon>
        <taxon>Actinomycetes</taxon>
        <taxon>Micrococcales</taxon>
        <taxon>Microbacteriaceae</taxon>
        <taxon>Protaetiibacter</taxon>
    </lineage>
</organism>
<keyword evidence="10" id="KW-0406">Ion transport</keyword>
<dbReference type="GO" id="GO:0140114">
    <property type="term" value="P:cellular detoxification of fluoride"/>
    <property type="evidence" value="ECO:0007669"/>
    <property type="project" value="UniProtKB-UniRule"/>
</dbReference>
<evidence type="ECO:0000256" key="8">
    <source>
        <dbReference type="ARBA" id="ARBA00035585"/>
    </source>
</evidence>
<dbReference type="GO" id="GO:0046872">
    <property type="term" value="F:metal ion binding"/>
    <property type="evidence" value="ECO:0007669"/>
    <property type="project" value="UniProtKB-KW"/>
</dbReference>
<keyword evidence="2 10" id="KW-1003">Cell membrane</keyword>
<keyword evidence="3 10" id="KW-0812">Transmembrane</keyword>
<evidence type="ECO:0000256" key="3">
    <source>
        <dbReference type="ARBA" id="ARBA00022692"/>
    </source>
</evidence>
<feature type="transmembrane region" description="Helical" evidence="10">
    <location>
        <begin position="97"/>
        <end position="122"/>
    </location>
</feature>
<proteinExistence type="inferred from homology"/>
<reference evidence="11 12" key="1">
    <citation type="submission" date="2019-09" db="EMBL/GenBank/DDBJ databases">
        <title>Genome sequencing of strain KACC 19322.</title>
        <authorList>
            <person name="Heo J."/>
            <person name="Kim S.-J."/>
            <person name="Kim J.-S."/>
            <person name="Hong S.-B."/>
            <person name="Kwon S.-W."/>
        </authorList>
    </citation>
    <scope>NUCLEOTIDE SEQUENCE [LARGE SCALE GENOMIC DNA]</scope>
    <source>
        <strain evidence="11 12">KACC 19322</strain>
    </source>
</reference>
<dbReference type="GO" id="GO:0062054">
    <property type="term" value="F:fluoride channel activity"/>
    <property type="evidence" value="ECO:0007669"/>
    <property type="project" value="UniProtKB-UniRule"/>
</dbReference>
<dbReference type="AlphaFoldDB" id="A0A5C1YA52"/>
<evidence type="ECO:0000256" key="5">
    <source>
        <dbReference type="ARBA" id="ARBA00023136"/>
    </source>
</evidence>
<dbReference type="Proteomes" id="UP000322159">
    <property type="component" value="Chromosome"/>
</dbReference>
<dbReference type="RefSeq" id="WP_149325181.1">
    <property type="nucleotide sequence ID" value="NZ_CP043504.1"/>
</dbReference>
<dbReference type="EMBL" id="CP043504">
    <property type="protein sequence ID" value="QEO09762.1"/>
    <property type="molecule type" value="Genomic_DNA"/>
</dbReference>
<keyword evidence="10" id="KW-0915">Sodium</keyword>
<evidence type="ECO:0000256" key="2">
    <source>
        <dbReference type="ARBA" id="ARBA00022475"/>
    </source>
</evidence>
<comment type="activity regulation">
    <text evidence="10">Na(+) is not transported, but it plays an essential structural role and its presence is essential for fluoride channel function.</text>
</comment>
<dbReference type="PANTHER" id="PTHR28259">
    <property type="entry name" value="FLUORIDE EXPORT PROTEIN 1-RELATED"/>
    <property type="match status" value="1"/>
</dbReference>
<dbReference type="NCBIfam" id="TIGR00494">
    <property type="entry name" value="crcB"/>
    <property type="match status" value="1"/>
</dbReference>
<dbReference type="OrthoDB" id="5148600at2"/>
<keyword evidence="6 10" id="KW-0407">Ion channel</keyword>
<keyword evidence="10" id="KW-0813">Transport</keyword>
<evidence type="ECO:0000313" key="11">
    <source>
        <dbReference type="EMBL" id="QEO09762.1"/>
    </source>
</evidence>
<keyword evidence="5 10" id="KW-0472">Membrane</keyword>
<dbReference type="Pfam" id="PF02537">
    <property type="entry name" value="CRCB"/>
    <property type="match status" value="1"/>
</dbReference>
<evidence type="ECO:0000256" key="4">
    <source>
        <dbReference type="ARBA" id="ARBA00022989"/>
    </source>
</evidence>
<dbReference type="KEGG" id="lyk:FLP23_06945"/>
<dbReference type="PANTHER" id="PTHR28259:SF1">
    <property type="entry name" value="FLUORIDE EXPORT PROTEIN 1-RELATED"/>
    <property type="match status" value="1"/>
</dbReference>
<evidence type="ECO:0000256" key="1">
    <source>
        <dbReference type="ARBA" id="ARBA00004651"/>
    </source>
</evidence>
<gene>
    <name evidence="10 11" type="primary">crcB</name>
    <name evidence="10" type="synonym">fluC</name>
    <name evidence="11" type="ORF">FLP23_06945</name>
</gene>
<name>A0A5C1YA52_9MICO</name>
<feature type="binding site" evidence="10">
    <location>
        <position position="75"/>
    </location>
    <ligand>
        <name>Na(+)</name>
        <dbReference type="ChEBI" id="CHEBI:29101"/>
        <note>structural</note>
    </ligand>
</feature>
<comment type="catalytic activity">
    <reaction evidence="8">
        <text>fluoride(in) = fluoride(out)</text>
        <dbReference type="Rhea" id="RHEA:76159"/>
        <dbReference type="ChEBI" id="CHEBI:17051"/>
    </reaction>
    <physiologicalReaction direction="left-to-right" evidence="8">
        <dbReference type="Rhea" id="RHEA:76160"/>
    </physiologicalReaction>
</comment>
<comment type="subcellular location">
    <subcellularLocation>
        <location evidence="1 10">Cell membrane</location>
        <topology evidence="1 10">Multi-pass membrane protein</topology>
    </subcellularLocation>
</comment>
<dbReference type="GO" id="GO:0005886">
    <property type="term" value="C:plasma membrane"/>
    <property type="evidence" value="ECO:0007669"/>
    <property type="project" value="UniProtKB-SubCell"/>
</dbReference>
<protein>
    <recommendedName>
        <fullName evidence="10">Fluoride-specific ion channel FluC</fullName>
    </recommendedName>
</protein>
<keyword evidence="12" id="KW-1185">Reference proteome</keyword>
<feature type="transmembrane region" description="Helical" evidence="10">
    <location>
        <begin position="65"/>
        <end position="85"/>
    </location>
</feature>
<feature type="transmembrane region" description="Helical" evidence="10">
    <location>
        <begin position="6"/>
        <end position="23"/>
    </location>
</feature>
<evidence type="ECO:0000256" key="7">
    <source>
        <dbReference type="ARBA" id="ARBA00035120"/>
    </source>
</evidence>
<dbReference type="InterPro" id="IPR003691">
    <property type="entry name" value="FluC"/>
</dbReference>
<dbReference type="NCBIfam" id="NF010824">
    <property type="entry name" value="PRK14228.1"/>
    <property type="match status" value="1"/>
</dbReference>
<dbReference type="HAMAP" id="MF_00454">
    <property type="entry name" value="FluC"/>
    <property type="match status" value="1"/>
</dbReference>
<feature type="transmembrane region" description="Helical" evidence="10">
    <location>
        <begin position="35"/>
        <end position="59"/>
    </location>
</feature>
<sequence>MTPLVFAVVALAGGVGAVARFALDGFISSRFAGSLPLGTIAINLSGSLVLGLLAGFGAGALPHEWMLVLGTGFVGGYTTFSTASFQTVHLLQERKWIAALLNGLIQLVAATALAAFGVWLGALLV</sequence>